<reference evidence="1" key="1">
    <citation type="submission" date="2021-09" db="EMBL/GenBank/DDBJ databases">
        <authorList>
            <person name="Martin H S."/>
        </authorList>
    </citation>
    <scope>NUCLEOTIDE SEQUENCE</scope>
</reference>
<evidence type="ECO:0000313" key="2">
    <source>
        <dbReference type="Proteomes" id="UP000789524"/>
    </source>
</evidence>
<sequence>MNPFFFFFTWRNPITDFPCLGKFSDTGVCGARPKGVRPLPTKPPRPNLSPLSAEATGTIIRPRLRRRVTAGQLTSRLLFVLSFSATTPRCAEVYAPRTARGLVAVAVRRRCAHTVTSSTPG</sequence>
<keyword evidence="2" id="KW-1185">Reference proteome</keyword>
<proteinExistence type="predicted"/>
<dbReference type="EMBL" id="CAKASE010000074">
    <property type="protein sequence ID" value="CAG9575740.1"/>
    <property type="molecule type" value="Genomic_DNA"/>
</dbReference>
<organism evidence="1 2">
    <name type="scientific">Danaus chrysippus</name>
    <name type="common">African queen</name>
    <dbReference type="NCBI Taxonomy" id="151541"/>
    <lineage>
        <taxon>Eukaryota</taxon>
        <taxon>Metazoa</taxon>
        <taxon>Ecdysozoa</taxon>
        <taxon>Arthropoda</taxon>
        <taxon>Hexapoda</taxon>
        <taxon>Insecta</taxon>
        <taxon>Pterygota</taxon>
        <taxon>Neoptera</taxon>
        <taxon>Endopterygota</taxon>
        <taxon>Lepidoptera</taxon>
        <taxon>Glossata</taxon>
        <taxon>Ditrysia</taxon>
        <taxon>Papilionoidea</taxon>
        <taxon>Nymphalidae</taxon>
        <taxon>Danainae</taxon>
        <taxon>Danaini</taxon>
        <taxon>Danaina</taxon>
        <taxon>Danaus</taxon>
        <taxon>Anosia</taxon>
    </lineage>
</organism>
<comment type="caution">
    <text evidence="1">The sequence shown here is derived from an EMBL/GenBank/DDBJ whole genome shotgun (WGS) entry which is preliminary data.</text>
</comment>
<accession>A0A8J2R450</accession>
<evidence type="ECO:0000313" key="1">
    <source>
        <dbReference type="EMBL" id="CAG9575740.1"/>
    </source>
</evidence>
<gene>
    <name evidence="1" type="ORF">DCHRY22_LOCUS11584</name>
</gene>
<dbReference type="AlphaFoldDB" id="A0A8J2R450"/>
<name>A0A8J2R450_9NEOP</name>
<dbReference type="Proteomes" id="UP000789524">
    <property type="component" value="Unassembled WGS sequence"/>
</dbReference>
<protein>
    <submittedName>
        <fullName evidence="1">(African queen) hypothetical protein</fullName>
    </submittedName>
</protein>